<reference evidence="3" key="1">
    <citation type="submission" date="2011-09" db="EMBL/GenBank/DDBJ databases">
        <title>The permanent draft genome of Mucilaginibacter paludis DSM 18603.</title>
        <authorList>
            <consortium name="US DOE Joint Genome Institute (JGI-PGF)"/>
            <person name="Lucas S."/>
            <person name="Han J."/>
            <person name="Lapidus A."/>
            <person name="Bruce D."/>
            <person name="Goodwin L."/>
            <person name="Pitluck S."/>
            <person name="Peters L."/>
            <person name="Kyrpides N."/>
            <person name="Mavromatis K."/>
            <person name="Ivanova N."/>
            <person name="Mikhailova N."/>
            <person name="Held B."/>
            <person name="Detter J.C."/>
            <person name="Tapia R."/>
            <person name="Han C."/>
            <person name="Land M."/>
            <person name="Hauser L."/>
            <person name="Markowitz V."/>
            <person name="Cheng J.-F."/>
            <person name="Hugenholtz P."/>
            <person name="Woyke T."/>
            <person name="Wu D."/>
            <person name="Tindall B."/>
            <person name="Brambilla E."/>
            <person name="Klenk H.-P."/>
            <person name="Eisen J.A."/>
        </authorList>
    </citation>
    <scope>NUCLEOTIDE SEQUENCE [LARGE SCALE GENOMIC DNA]</scope>
    <source>
        <strain evidence="3">DSM 18603</strain>
    </source>
</reference>
<evidence type="ECO:0000313" key="3">
    <source>
        <dbReference type="EMBL" id="EHQ27061.1"/>
    </source>
</evidence>
<sequence>MNKLLTLFITMLLSVMAVAQDNPYALFGYKTKTVYKTEKQDEFRIKNANPNCEVKIIVFDRAHHLVRLLDKKDSVITTVKITDDQLLRWVNADPASAKYPELSPYNYVTNNPIKTIDPDGKEPIVTVTTEVIGTAQQRVLGFSNALSNPSQYAMTTVNVYKVIVTDSEDANFHMEFGVTRDAFSVSKGSYADAYMKNGNGDGPRTASNIAFEPQAGSDNSYEGHQQEGGYPKGAAAAMYLTTDDGSTKLPSAPRPGAVAGGYSKDANSATGVLFHVGGWYDNAKGNPSLAASEACFGIVNPGNSKTNPSNNTVNSVLGSIFAQAAKSQNNPGQIQVVIDPRSQVPASRTVKP</sequence>
<dbReference type="AlphaFoldDB" id="H1YBY3"/>
<dbReference type="HOGENOM" id="CLU_787124_0_0_10"/>
<dbReference type="RefSeq" id="WP_008507347.1">
    <property type="nucleotide sequence ID" value="NZ_CM001403.1"/>
</dbReference>
<dbReference type="Proteomes" id="UP000002774">
    <property type="component" value="Chromosome"/>
</dbReference>
<accession>H1YBY3</accession>
<feature type="signal peptide" evidence="2">
    <location>
        <begin position="1"/>
        <end position="19"/>
    </location>
</feature>
<keyword evidence="2" id="KW-0732">Signal</keyword>
<evidence type="ECO:0000256" key="2">
    <source>
        <dbReference type="SAM" id="SignalP"/>
    </source>
</evidence>
<evidence type="ECO:0000313" key="4">
    <source>
        <dbReference type="Proteomes" id="UP000002774"/>
    </source>
</evidence>
<keyword evidence="4" id="KW-1185">Reference proteome</keyword>
<name>H1YBY3_9SPHI</name>
<feature type="chain" id="PRO_5003557680" description="T9SS C-terminal target domain-containing protein" evidence="2">
    <location>
        <begin position="20"/>
        <end position="352"/>
    </location>
</feature>
<dbReference type="EMBL" id="CM001403">
    <property type="protein sequence ID" value="EHQ27061.1"/>
    <property type="molecule type" value="Genomic_DNA"/>
</dbReference>
<dbReference type="Gene3D" id="2.180.10.10">
    <property type="entry name" value="RHS repeat-associated core"/>
    <property type="match status" value="1"/>
</dbReference>
<proteinExistence type="predicted"/>
<dbReference type="STRING" id="714943.Mucpa_2953"/>
<protein>
    <recommendedName>
        <fullName evidence="5">T9SS C-terminal target domain-containing protein</fullName>
    </recommendedName>
</protein>
<gene>
    <name evidence="3" type="ORF">Mucpa_2953</name>
</gene>
<evidence type="ECO:0008006" key="5">
    <source>
        <dbReference type="Google" id="ProtNLM"/>
    </source>
</evidence>
<dbReference type="eggNOG" id="COG3209">
    <property type="taxonomic scope" value="Bacteria"/>
</dbReference>
<evidence type="ECO:0000256" key="1">
    <source>
        <dbReference type="SAM" id="MobiDB-lite"/>
    </source>
</evidence>
<organism evidence="3 4">
    <name type="scientific">Mucilaginibacter paludis DSM 18603</name>
    <dbReference type="NCBI Taxonomy" id="714943"/>
    <lineage>
        <taxon>Bacteria</taxon>
        <taxon>Pseudomonadati</taxon>
        <taxon>Bacteroidota</taxon>
        <taxon>Sphingobacteriia</taxon>
        <taxon>Sphingobacteriales</taxon>
        <taxon>Sphingobacteriaceae</taxon>
        <taxon>Mucilaginibacter</taxon>
    </lineage>
</organism>
<dbReference type="OrthoDB" id="1274715at2"/>
<feature type="region of interest" description="Disordered" evidence="1">
    <location>
        <begin position="204"/>
        <end position="226"/>
    </location>
</feature>